<keyword evidence="2" id="KW-1185">Reference proteome</keyword>
<gene>
    <name evidence="1" type="ORF">Taro_019259</name>
</gene>
<name>A0A843UYP0_COLES</name>
<protein>
    <submittedName>
        <fullName evidence="1">Uncharacterized protein</fullName>
    </submittedName>
</protein>
<comment type="caution">
    <text evidence="1">The sequence shown here is derived from an EMBL/GenBank/DDBJ whole genome shotgun (WGS) entry which is preliminary data.</text>
</comment>
<sequence length="162" mass="17450">MFYRCAAPLQGSCVCRRVQLLLCRVRGECGLSACLCRSDAVGAGLAGSGLPCVEDASRQVQVWCSWSSSAHFSMHASRRLREPASCVAFTGAGLSVEPVEGVPAVLAASLLLGDELSLLPVGLSVLQSAWALSVKVWCAWLCIWLLRWPACLVSHFQVSWLR</sequence>
<accession>A0A843UYP0</accession>
<proteinExistence type="predicted"/>
<organism evidence="1 2">
    <name type="scientific">Colocasia esculenta</name>
    <name type="common">Wild taro</name>
    <name type="synonym">Arum esculentum</name>
    <dbReference type="NCBI Taxonomy" id="4460"/>
    <lineage>
        <taxon>Eukaryota</taxon>
        <taxon>Viridiplantae</taxon>
        <taxon>Streptophyta</taxon>
        <taxon>Embryophyta</taxon>
        <taxon>Tracheophyta</taxon>
        <taxon>Spermatophyta</taxon>
        <taxon>Magnoliopsida</taxon>
        <taxon>Liliopsida</taxon>
        <taxon>Araceae</taxon>
        <taxon>Aroideae</taxon>
        <taxon>Colocasieae</taxon>
        <taxon>Colocasia</taxon>
    </lineage>
</organism>
<dbReference type="EMBL" id="NMUH01000922">
    <property type="protein sequence ID" value="MQL86730.1"/>
    <property type="molecule type" value="Genomic_DNA"/>
</dbReference>
<evidence type="ECO:0000313" key="1">
    <source>
        <dbReference type="EMBL" id="MQL86730.1"/>
    </source>
</evidence>
<dbReference type="AlphaFoldDB" id="A0A843UYP0"/>
<reference evidence="1" key="1">
    <citation type="submission" date="2017-07" db="EMBL/GenBank/DDBJ databases">
        <title>Taro Niue Genome Assembly and Annotation.</title>
        <authorList>
            <person name="Atibalentja N."/>
            <person name="Keating K."/>
            <person name="Fields C.J."/>
        </authorList>
    </citation>
    <scope>NUCLEOTIDE SEQUENCE</scope>
    <source>
        <strain evidence="1">Niue_2</strain>
        <tissue evidence="1">Leaf</tissue>
    </source>
</reference>
<evidence type="ECO:0000313" key="2">
    <source>
        <dbReference type="Proteomes" id="UP000652761"/>
    </source>
</evidence>
<dbReference type="Proteomes" id="UP000652761">
    <property type="component" value="Unassembled WGS sequence"/>
</dbReference>